<dbReference type="EMBL" id="CAJVQC010062001">
    <property type="protein sequence ID" value="CAG8802294.1"/>
    <property type="molecule type" value="Genomic_DNA"/>
</dbReference>
<feature type="non-terminal residue" evidence="1">
    <location>
        <position position="186"/>
    </location>
</feature>
<sequence>GGVGEFLYSQGYGKNSRTLVISIAILQGLLFSLDGFVTALLKSPFNQMCYAINKSEGIPYKKKRNIITLATRSNEHCKETLKKMGMLTIVNEMIRIFIMGKGIIDKDLEPYELHIGGARTALFNYLFAKQNDGQFILRVEDTDLQRNKEIFVNNLYEDLLWLGLKPDESIFQIGEYGPYRQTQRLD</sequence>
<evidence type="ECO:0000313" key="1">
    <source>
        <dbReference type="EMBL" id="CAG8802294.1"/>
    </source>
</evidence>
<organism evidence="1 2">
    <name type="scientific">Racocetra persica</name>
    <dbReference type="NCBI Taxonomy" id="160502"/>
    <lineage>
        <taxon>Eukaryota</taxon>
        <taxon>Fungi</taxon>
        <taxon>Fungi incertae sedis</taxon>
        <taxon>Mucoromycota</taxon>
        <taxon>Glomeromycotina</taxon>
        <taxon>Glomeromycetes</taxon>
        <taxon>Diversisporales</taxon>
        <taxon>Gigasporaceae</taxon>
        <taxon>Racocetra</taxon>
    </lineage>
</organism>
<proteinExistence type="predicted"/>
<keyword evidence="2" id="KW-1185">Reference proteome</keyword>
<dbReference type="Proteomes" id="UP000789920">
    <property type="component" value="Unassembled WGS sequence"/>
</dbReference>
<name>A0ACA9RN97_9GLOM</name>
<reference evidence="1" key="1">
    <citation type="submission" date="2021-06" db="EMBL/GenBank/DDBJ databases">
        <authorList>
            <person name="Kallberg Y."/>
            <person name="Tangrot J."/>
            <person name="Rosling A."/>
        </authorList>
    </citation>
    <scope>NUCLEOTIDE SEQUENCE</scope>
    <source>
        <strain evidence="1">MA461A</strain>
    </source>
</reference>
<accession>A0ACA9RN97</accession>
<evidence type="ECO:0000313" key="2">
    <source>
        <dbReference type="Proteomes" id="UP000789920"/>
    </source>
</evidence>
<feature type="non-terminal residue" evidence="1">
    <location>
        <position position="1"/>
    </location>
</feature>
<gene>
    <name evidence="1" type="ORF">RPERSI_LOCUS21285</name>
</gene>
<comment type="caution">
    <text evidence="1">The sequence shown here is derived from an EMBL/GenBank/DDBJ whole genome shotgun (WGS) entry which is preliminary data.</text>
</comment>
<protein>
    <submittedName>
        <fullName evidence="1">19782_t:CDS:1</fullName>
    </submittedName>
</protein>